<evidence type="ECO:0000313" key="2">
    <source>
        <dbReference type="EnsemblPlants" id="Pp3c20_17740V3.1"/>
    </source>
</evidence>
<keyword evidence="3" id="KW-1185">Reference proteome</keyword>
<dbReference type="Proteomes" id="UP000006727">
    <property type="component" value="Chromosome 20"/>
</dbReference>
<reference evidence="2" key="3">
    <citation type="submission" date="2020-12" db="UniProtKB">
        <authorList>
            <consortium name="EnsemblPlants"/>
        </authorList>
    </citation>
    <scope>IDENTIFICATION</scope>
</reference>
<organism evidence="1">
    <name type="scientific">Physcomitrium patens</name>
    <name type="common">Spreading-leaved earth moss</name>
    <name type="synonym">Physcomitrella patens</name>
    <dbReference type="NCBI Taxonomy" id="3218"/>
    <lineage>
        <taxon>Eukaryota</taxon>
        <taxon>Viridiplantae</taxon>
        <taxon>Streptophyta</taxon>
        <taxon>Embryophyta</taxon>
        <taxon>Bryophyta</taxon>
        <taxon>Bryophytina</taxon>
        <taxon>Bryopsida</taxon>
        <taxon>Funariidae</taxon>
        <taxon>Funariales</taxon>
        <taxon>Funariaceae</taxon>
        <taxon>Physcomitrium</taxon>
    </lineage>
</organism>
<evidence type="ECO:0000313" key="3">
    <source>
        <dbReference type="Proteomes" id="UP000006727"/>
    </source>
</evidence>
<reference evidence="1 3" key="1">
    <citation type="journal article" date="2008" name="Science">
        <title>The Physcomitrella genome reveals evolutionary insights into the conquest of land by plants.</title>
        <authorList>
            <person name="Rensing S."/>
            <person name="Lang D."/>
            <person name="Zimmer A."/>
            <person name="Terry A."/>
            <person name="Salamov A."/>
            <person name="Shapiro H."/>
            <person name="Nishiyama T."/>
            <person name="Perroud P.-F."/>
            <person name="Lindquist E."/>
            <person name="Kamisugi Y."/>
            <person name="Tanahashi T."/>
            <person name="Sakakibara K."/>
            <person name="Fujita T."/>
            <person name="Oishi K."/>
            <person name="Shin-I T."/>
            <person name="Kuroki Y."/>
            <person name="Toyoda A."/>
            <person name="Suzuki Y."/>
            <person name="Hashimoto A."/>
            <person name="Yamaguchi K."/>
            <person name="Sugano A."/>
            <person name="Kohara Y."/>
            <person name="Fujiyama A."/>
            <person name="Anterola A."/>
            <person name="Aoki S."/>
            <person name="Ashton N."/>
            <person name="Barbazuk W.B."/>
            <person name="Barker E."/>
            <person name="Bennetzen J."/>
            <person name="Bezanilla M."/>
            <person name="Blankenship R."/>
            <person name="Cho S.H."/>
            <person name="Dutcher S."/>
            <person name="Estelle M."/>
            <person name="Fawcett J.A."/>
            <person name="Gundlach H."/>
            <person name="Hanada K."/>
            <person name="Heyl A."/>
            <person name="Hicks K.A."/>
            <person name="Hugh J."/>
            <person name="Lohr M."/>
            <person name="Mayer K."/>
            <person name="Melkozernov A."/>
            <person name="Murata T."/>
            <person name="Nelson D."/>
            <person name="Pils B."/>
            <person name="Prigge M."/>
            <person name="Reiss B."/>
            <person name="Renner T."/>
            <person name="Rombauts S."/>
            <person name="Rushton P."/>
            <person name="Sanderfoot A."/>
            <person name="Schween G."/>
            <person name="Shiu S.-H."/>
            <person name="Stueber K."/>
            <person name="Theodoulou F.L."/>
            <person name="Tu H."/>
            <person name="Van de Peer Y."/>
            <person name="Verrier P.J."/>
            <person name="Waters E."/>
            <person name="Wood A."/>
            <person name="Yang L."/>
            <person name="Cove D."/>
            <person name="Cuming A."/>
            <person name="Hasebe M."/>
            <person name="Lucas S."/>
            <person name="Mishler D.B."/>
            <person name="Reski R."/>
            <person name="Grigoriev I."/>
            <person name="Quatrano R.S."/>
            <person name="Boore J.L."/>
        </authorList>
    </citation>
    <scope>NUCLEOTIDE SEQUENCE [LARGE SCALE GENOMIC DNA]</scope>
    <source>
        <strain evidence="2 3">cv. Gransden 2004</strain>
    </source>
</reference>
<dbReference type="EnsemblPlants" id="Pp3c20_17740V3.1">
    <property type="protein sequence ID" value="Pp3c20_17740V3.1"/>
    <property type="gene ID" value="Pp3c20_17740"/>
</dbReference>
<dbReference type="InParanoid" id="A0A2K1IVN4"/>
<evidence type="ECO:0000313" key="1">
    <source>
        <dbReference type="EMBL" id="PNR33328.1"/>
    </source>
</evidence>
<sequence>MGPGTCSTWSMPEDDGDDGKCKLCSRQIGLSPKFHFGKSITVSQSQFYGFNSLLKLCKRVASQHMCVVGGDGVGGPLTGTGIHVNCVDFSSELCMWP</sequence>
<dbReference type="AlphaFoldDB" id="A0A2K1IVN4"/>
<name>A0A2K1IVN4_PHYPA</name>
<gene>
    <name evidence="1" type="ORF">PHYPA_025271</name>
</gene>
<proteinExistence type="predicted"/>
<protein>
    <submittedName>
        <fullName evidence="1 2">Uncharacterized protein</fullName>
    </submittedName>
</protein>
<accession>A0A2K1IVN4</accession>
<dbReference type="Gramene" id="Pp3c20_17740V3.1">
    <property type="protein sequence ID" value="Pp3c20_17740V3.1"/>
    <property type="gene ID" value="Pp3c20_17740"/>
</dbReference>
<reference evidence="1 3" key="2">
    <citation type="journal article" date="2018" name="Plant J.">
        <title>The Physcomitrella patens chromosome-scale assembly reveals moss genome structure and evolution.</title>
        <authorList>
            <person name="Lang D."/>
            <person name="Ullrich K.K."/>
            <person name="Murat F."/>
            <person name="Fuchs J."/>
            <person name="Jenkins J."/>
            <person name="Haas F.B."/>
            <person name="Piednoel M."/>
            <person name="Gundlach H."/>
            <person name="Van Bel M."/>
            <person name="Meyberg R."/>
            <person name="Vives C."/>
            <person name="Morata J."/>
            <person name="Symeonidi A."/>
            <person name="Hiss M."/>
            <person name="Muchero W."/>
            <person name="Kamisugi Y."/>
            <person name="Saleh O."/>
            <person name="Blanc G."/>
            <person name="Decker E.L."/>
            <person name="van Gessel N."/>
            <person name="Grimwood J."/>
            <person name="Hayes R.D."/>
            <person name="Graham S.W."/>
            <person name="Gunter L.E."/>
            <person name="McDaniel S.F."/>
            <person name="Hoernstein S.N.W."/>
            <person name="Larsson A."/>
            <person name="Li F.W."/>
            <person name="Perroud P.F."/>
            <person name="Phillips J."/>
            <person name="Ranjan P."/>
            <person name="Rokshar D.S."/>
            <person name="Rothfels C.J."/>
            <person name="Schneider L."/>
            <person name="Shu S."/>
            <person name="Stevenson D.W."/>
            <person name="Thummler F."/>
            <person name="Tillich M."/>
            <person name="Villarreal Aguilar J.C."/>
            <person name="Widiez T."/>
            <person name="Wong G.K."/>
            <person name="Wymore A."/>
            <person name="Zhang Y."/>
            <person name="Zimmer A.D."/>
            <person name="Quatrano R.S."/>
            <person name="Mayer K.F.X."/>
            <person name="Goodstein D."/>
            <person name="Casacuberta J.M."/>
            <person name="Vandepoele K."/>
            <person name="Reski R."/>
            <person name="Cuming A.C."/>
            <person name="Tuskan G.A."/>
            <person name="Maumus F."/>
            <person name="Salse J."/>
            <person name="Schmutz J."/>
            <person name="Rensing S.A."/>
        </authorList>
    </citation>
    <scope>NUCLEOTIDE SEQUENCE [LARGE SCALE GENOMIC DNA]</scope>
    <source>
        <strain evidence="2 3">cv. Gransden 2004</strain>
    </source>
</reference>
<dbReference type="EMBL" id="ABEU02000020">
    <property type="protein sequence ID" value="PNR33328.1"/>
    <property type="molecule type" value="Genomic_DNA"/>
</dbReference>